<dbReference type="InterPro" id="IPR016181">
    <property type="entry name" value="Acyl_CoA_acyltransferase"/>
</dbReference>
<dbReference type="Gene3D" id="3.40.630.30">
    <property type="match status" value="1"/>
</dbReference>
<dbReference type="EMBL" id="JAPDOG010000010">
    <property type="protein sequence ID" value="MCW3782383.1"/>
    <property type="molecule type" value="Genomic_DNA"/>
</dbReference>
<evidence type="ECO:0000313" key="5">
    <source>
        <dbReference type="Proteomes" id="UP001207582"/>
    </source>
</evidence>
<proteinExistence type="predicted"/>
<dbReference type="Pfam" id="PF00583">
    <property type="entry name" value="Acetyltransf_1"/>
    <property type="match status" value="1"/>
</dbReference>
<keyword evidence="5" id="KW-1185">Reference proteome</keyword>
<organism evidence="4 5">
    <name type="scientific">Defluviimonas salinarum</name>
    <dbReference type="NCBI Taxonomy" id="2992147"/>
    <lineage>
        <taxon>Bacteria</taxon>
        <taxon>Pseudomonadati</taxon>
        <taxon>Pseudomonadota</taxon>
        <taxon>Alphaproteobacteria</taxon>
        <taxon>Rhodobacterales</taxon>
        <taxon>Paracoccaceae</taxon>
        <taxon>Albidovulum</taxon>
    </lineage>
</organism>
<comment type="caution">
    <text evidence="4">The sequence shown here is derived from an EMBL/GenBank/DDBJ whole genome shotgun (WGS) entry which is preliminary data.</text>
</comment>
<keyword evidence="2" id="KW-0012">Acyltransferase</keyword>
<dbReference type="InterPro" id="IPR050832">
    <property type="entry name" value="Bact_Acetyltransf"/>
</dbReference>
<name>A0ABT3J3X8_9RHOB</name>
<evidence type="ECO:0000259" key="3">
    <source>
        <dbReference type="PROSITE" id="PS51186"/>
    </source>
</evidence>
<dbReference type="CDD" id="cd04301">
    <property type="entry name" value="NAT_SF"/>
    <property type="match status" value="1"/>
</dbReference>
<dbReference type="RefSeq" id="WP_264772155.1">
    <property type="nucleotide sequence ID" value="NZ_JAPDOG010000010.1"/>
</dbReference>
<dbReference type="SUPFAM" id="SSF55729">
    <property type="entry name" value="Acyl-CoA N-acyltransferases (Nat)"/>
    <property type="match status" value="1"/>
</dbReference>
<sequence>MTEPITYQLLGPGELALLTGVGAGLFDYPVDPEQAAAFLADPGHMIVLALAGAEVVGLASGTVLLHPDKRPALFVNEVGVREAWRRQGIGRAMMAVLFAEARARGCVGIWLGTETDNGPALALYRRLGGDEVPFVGFGWDGAFDD</sequence>
<dbReference type="Proteomes" id="UP001207582">
    <property type="component" value="Unassembled WGS sequence"/>
</dbReference>
<keyword evidence="1" id="KW-0808">Transferase</keyword>
<protein>
    <submittedName>
        <fullName evidence="4">GNAT family N-acetyltransferase</fullName>
    </submittedName>
</protein>
<dbReference type="PANTHER" id="PTHR43877">
    <property type="entry name" value="AMINOALKYLPHOSPHONATE N-ACETYLTRANSFERASE-RELATED-RELATED"/>
    <property type="match status" value="1"/>
</dbReference>
<accession>A0ABT3J3X8</accession>
<evidence type="ECO:0000313" key="4">
    <source>
        <dbReference type="EMBL" id="MCW3782383.1"/>
    </source>
</evidence>
<dbReference type="PROSITE" id="PS51186">
    <property type="entry name" value="GNAT"/>
    <property type="match status" value="1"/>
</dbReference>
<dbReference type="InterPro" id="IPR000182">
    <property type="entry name" value="GNAT_dom"/>
</dbReference>
<feature type="domain" description="N-acetyltransferase" evidence="3">
    <location>
        <begin position="5"/>
        <end position="145"/>
    </location>
</feature>
<evidence type="ECO:0000256" key="1">
    <source>
        <dbReference type="ARBA" id="ARBA00022679"/>
    </source>
</evidence>
<reference evidence="4 5" key="1">
    <citation type="submission" date="2022-10" db="EMBL/GenBank/DDBJ databases">
        <title>Defluviimonas sp. CAU 1641 isolated from mud.</title>
        <authorList>
            <person name="Kim W."/>
        </authorList>
    </citation>
    <scope>NUCLEOTIDE SEQUENCE [LARGE SCALE GENOMIC DNA]</scope>
    <source>
        <strain evidence="4 5">CAU 1641</strain>
    </source>
</reference>
<evidence type="ECO:0000256" key="2">
    <source>
        <dbReference type="ARBA" id="ARBA00023315"/>
    </source>
</evidence>
<gene>
    <name evidence="4" type="ORF">OM960_12385</name>
</gene>